<dbReference type="PIRSF" id="PIRSF035875">
    <property type="entry name" value="RNase_BN"/>
    <property type="match status" value="1"/>
</dbReference>
<dbReference type="PANTHER" id="PTHR30213:SF0">
    <property type="entry name" value="UPF0761 MEMBRANE PROTEIN YIHY"/>
    <property type="match status" value="1"/>
</dbReference>
<evidence type="ECO:0000313" key="7">
    <source>
        <dbReference type="EMBL" id="ANK63447.1"/>
    </source>
</evidence>
<dbReference type="EMBL" id="CP014873">
    <property type="protein sequence ID" value="ANK63447.1"/>
    <property type="molecule type" value="Genomic_DNA"/>
</dbReference>
<evidence type="ECO:0000256" key="3">
    <source>
        <dbReference type="ARBA" id="ARBA00022692"/>
    </source>
</evidence>
<dbReference type="InterPro" id="IPR017039">
    <property type="entry name" value="Virul_fac_BrkB"/>
</dbReference>
<feature type="transmembrane region" description="Helical" evidence="6">
    <location>
        <begin position="214"/>
        <end position="236"/>
    </location>
</feature>
<gene>
    <name evidence="7" type="ORF">AYR53_12150</name>
</gene>
<dbReference type="PANTHER" id="PTHR30213">
    <property type="entry name" value="INNER MEMBRANE PROTEIN YHJD"/>
    <property type="match status" value="1"/>
</dbReference>
<dbReference type="AlphaFoldDB" id="A0A192H5F9"/>
<keyword evidence="8" id="KW-1185">Reference proteome</keyword>
<name>A0A192H5F9_9LACO</name>
<dbReference type="Pfam" id="PF03631">
    <property type="entry name" value="Virul_fac_BrkB"/>
    <property type="match status" value="1"/>
</dbReference>
<dbReference type="GO" id="GO:0005886">
    <property type="term" value="C:plasma membrane"/>
    <property type="evidence" value="ECO:0007669"/>
    <property type="project" value="UniProtKB-SubCell"/>
</dbReference>
<feature type="transmembrane region" description="Helical" evidence="6">
    <location>
        <begin position="248"/>
        <end position="276"/>
    </location>
</feature>
<dbReference type="Proteomes" id="UP000078582">
    <property type="component" value="Chromosome"/>
</dbReference>
<evidence type="ECO:0000256" key="6">
    <source>
        <dbReference type="SAM" id="Phobius"/>
    </source>
</evidence>
<feature type="transmembrane region" description="Helical" evidence="6">
    <location>
        <begin position="34"/>
        <end position="52"/>
    </location>
</feature>
<keyword evidence="5 6" id="KW-0472">Membrane</keyword>
<feature type="transmembrane region" description="Helical" evidence="6">
    <location>
        <begin position="93"/>
        <end position="113"/>
    </location>
</feature>
<dbReference type="NCBIfam" id="TIGR00765">
    <property type="entry name" value="yihY_not_rbn"/>
    <property type="match status" value="1"/>
</dbReference>
<dbReference type="KEGG" id="lbt:AYR52_07420"/>
<sequence>MVAKKIKKSEQSTFRRFISIFIDRFTHAGINDGAVVIAYWELLSLFPLLIFLGNLMPLLHINGQNISRYAEAAIPSTLYQHLWPLMHSFVKRGSGGLLSIGVVGTLWAASRGVNALKRMMDRTYGVLEGQNFLIIRLMALVMTLFLMLALVVLIFIFSFGQEVLTYLAPRLDWPVQLIDAFKTFKLPVTFTVVFVMLTLIYFILPNVHLRLRSVLPGALIATAGWLGLAQLFSLYVRYFAHAVLDYGTLGLFVVLMLWLDFAAWISMFGAVINVVVEQTLYGEVRKSSRIQDLISRQRAGKS</sequence>
<comment type="subcellular location">
    <subcellularLocation>
        <location evidence="1">Cell membrane</location>
        <topology evidence="1">Multi-pass membrane protein</topology>
    </subcellularLocation>
</comment>
<evidence type="ECO:0000256" key="1">
    <source>
        <dbReference type="ARBA" id="ARBA00004651"/>
    </source>
</evidence>
<reference evidence="7 8" key="1">
    <citation type="submission" date="2016-03" db="EMBL/GenBank/DDBJ databases">
        <title>Pediococcus and Lactobacillus from brewery environment - whole genome sequencing and assembly.</title>
        <authorList>
            <person name="Behr J."/>
            <person name="Geissler A.J."/>
            <person name="Vogel R.F."/>
        </authorList>
    </citation>
    <scope>NUCLEOTIDE SEQUENCE [LARGE SCALE GENOMIC DNA]</scope>
    <source>
        <strain evidence="7 8">TMW 1.1989</strain>
    </source>
</reference>
<evidence type="ECO:0000313" key="8">
    <source>
        <dbReference type="Proteomes" id="UP000078582"/>
    </source>
</evidence>
<organism evidence="7 8">
    <name type="scientific">Loigolactobacillus backii</name>
    <dbReference type="NCBI Taxonomy" id="375175"/>
    <lineage>
        <taxon>Bacteria</taxon>
        <taxon>Bacillati</taxon>
        <taxon>Bacillota</taxon>
        <taxon>Bacilli</taxon>
        <taxon>Lactobacillales</taxon>
        <taxon>Lactobacillaceae</taxon>
        <taxon>Loigolactobacillus</taxon>
    </lineage>
</organism>
<feature type="transmembrane region" description="Helical" evidence="6">
    <location>
        <begin position="180"/>
        <end position="202"/>
    </location>
</feature>
<evidence type="ECO:0000256" key="5">
    <source>
        <dbReference type="ARBA" id="ARBA00023136"/>
    </source>
</evidence>
<evidence type="ECO:0000256" key="2">
    <source>
        <dbReference type="ARBA" id="ARBA00022475"/>
    </source>
</evidence>
<proteinExistence type="predicted"/>
<feature type="transmembrane region" description="Helical" evidence="6">
    <location>
        <begin position="133"/>
        <end position="160"/>
    </location>
</feature>
<dbReference type="OrthoDB" id="9775903at2"/>
<accession>A0A192H5F9</accession>
<evidence type="ECO:0000256" key="4">
    <source>
        <dbReference type="ARBA" id="ARBA00022989"/>
    </source>
</evidence>
<protein>
    <submittedName>
        <fullName evidence="7">Ribonuclease BN</fullName>
    </submittedName>
</protein>
<keyword evidence="3 6" id="KW-0812">Transmembrane</keyword>
<keyword evidence="2" id="KW-1003">Cell membrane</keyword>
<keyword evidence="4 6" id="KW-1133">Transmembrane helix</keyword>